<dbReference type="EMBL" id="QZFU01000036">
    <property type="protein sequence ID" value="RJO70614.1"/>
    <property type="molecule type" value="Genomic_DNA"/>
</dbReference>
<dbReference type="PANTHER" id="PTHR13847:SF289">
    <property type="entry name" value="GLYCINE OXIDASE"/>
    <property type="match status" value="1"/>
</dbReference>
<keyword evidence="4" id="KW-1185">Reference proteome</keyword>
<dbReference type="AlphaFoldDB" id="A0A3A4K2F3"/>
<evidence type="ECO:0000313" key="3">
    <source>
        <dbReference type="EMBL" id="RJO70614.1"/>
    </source>
</evidence>
<sequence>MRTGEFDAVVVGGGVTGLTVALRLAGAGMRVAVIERDLLGAGATTHNHGVLHSGALYVRWHPEIVRDCADGRTAFVASFPDCLSGVETCWYIGTSATVDVYRPLWERHGIAARRVEQAQLGEVLADPDGVAGHAVAESVIDSHALICELAARAAAAGVELIVGADATEIVTADGRVRGVTTTTVALDAPRVVVCAGIGTRPLLQRSGSRVVTELTSRLETMMAFPGTLATAVIGLEFGWPFLAPSVTGRAVLASRYGAPQRFVRGEADWPVPAAEIAALIGDLGTRLCPGVLDLDAGVAWVGVKTEHPTGSDQWGTSPNYAVVDHRVRDGITGWWTVLPGKMTLALHASRAVATAITGTQGNLTLPAPGRSAPRSVESLVAVTPWTAHEEVDAA</sequence>
<protein>
    <submittedName>
        <fullName evidence="3">FAD-dependent oxidoreductase</fullName>
    </submittedName>
</protein>
<dbReference type="InterPro" id="IPR006076">
    <property type="entry name" value="FAD-dep_OxRdtase"/>
</dbReference>
<dbReference type="Gene3D" id="3.30.9.10">
    <property type="entry name" value="D-Amino Acid Oxidase, subunit A, domain 2"/>
    <property type="match status" value="1"/>
</dbReference>
<dbReference type="Pfam" id="PF01266">
    <property type="entry name" value="DAO"/>
    <property type="match status" value="1"/>
</dbReference>
<organism evidence="3 4">
    <name type="scientific">Nocardia panacis</name>
    <dbReference type="NCBI Taxonomy" id="2340916"/>
    <lineage>
        <taxon>Bacteria</taxon>
        <taxon>Bacillati</taxon>
        <taxon>Actinomycetota</taxon>
        <taxon>Actinomycetes</taxon>
        <taxon>Mycobacteriales</taxon>
        <taxon>Nocardiaceae</taxon>
        <taxon>Nocardia</taxon>
    </lineage>
</organism>
<accession>A0A3A4K2F3</accession>
<dbReference type="RefSeq" id="WP_120043671.1">
    <property type="nucleotide sequence ID" value="NZ_QZFU01000036.1"/>
</dbReference>
<dbReference type="OrthoDB" id="4516909at2"/>
<dbReference type="Gene3D" id="3.50.50.60">
    <property type="entry name" value="FAD/NAD(P)-binding domain"/>
    <property type="match status" value="1"/>
</dbReference>
<evidence type="ECO:0000256" key="1">
    <source>
        <dbReference type="ARBA" id="ARBA00023002"/>
    </source>
</evidence>
<gene>
    <name evidence="3" type="ORF">D5S18_25670</name>
</gene>
<proteinExistence type="predicted"/>
<reference evidence="3 4" key="1">
    <citation type="submission" date="2018-09" db="EMBL/GenBank/DDBJ databases">
        <title>YIM PH21274 draft genome.</title>
        <authorList>
            <person name="Miao C."/>
        </authorList>
    </citation>
    <scope>NUCLEOTIDE SEQUENCE [LARGE SCALE GENOMIC DNA]</scope>
    <source>
        <strain evidence="3 4">YIM PH 21724</strain>
    </source>
</reference>
<dbReference type="InterPro" id="IPR036188">
    <property type="entry name" value="FAD/NAD-bd_sf"/>
</dbReference>
<evidence type="ECO:0000259" key="2">
    <source>
        <dbReference type="Pfam" id="PF01266"/>
    </source>
</evidence>
<name>A0A3A4K2F3_9NOCA</name>
<dbReference type="PANTHER" id="PTHR13847">
    <property type="entry name" value="SARCOSINE DEHYDROGENASE-RELATED"/>
    <property type="match status" value="1"/>
</dbReference>
<dbReference type="SUPFAM" id="SSF51905">
    <property type="entry name" value="FAD/NAD(P)-binding domain"/>
    <property type="match status" value="1"/>
</dbReference>
<dbReference type="GO" id="GO:0005737">
    <property type="term" value="C:cytoplasm"/>
    <property type="evidence" value="ECO:0007669"/>
    <property type="project" value="TreeGrafter"/>
</dbReference>
<dbReference type="Proteomes" id="UP000266677">
    <property type="component" value="Unassembled WGS sequence"/>
</dbReference>
<comment type="caution">
    <text evidence="3">The sequence shown here is derived from an EMBL/GenBank/DDBJ whole genome shotgun (WGS) entry which is preliminary data.</text>
</comment>
<keyword evidence="1" id="KW-0560">Oxidoreductase</keyword>
<evidence type="ECO:0000313" key="4">
    <source>
        <dbReference type="Proteomes" id="UP000266677"/>
    </source>
</evidence>
<dbReference type="GO" id="GO:0016491">
    <property type="term" value="F:oxidoreductase activity"/>
    <property type="evidence" value="ECO:0007669"/>
    <property type="project" value="UniProtKB-KW"/>
</dbReference>
<feature type="domain" description="FAD dependent oxidoreductase" evidence="2">
    <location>
        <begin position="7"/>
        <end position="324"/>
    </location>
</feature>